<gene>
    <name evidence="2" type="ORF">CCMP2556_LOCUS41608</name>
</gene>
<dbReference type="Proteomes" id="UP001642484">
    <property type="component" value="Unassembled WGS sequence"/>
</dbReference>
<evidence type="ECO:0000313" key="2">
    <source>
        <dbReference type="EMBL" id="CAK9085740.1"/>
    </source>
</evidence>
<evidence type="ECO:0000256" key="1">
    <source>
        <dbReference type="SAM" id="MobiDB-lite"/>
    </source>
</evidence>
<feature type="non-terminal residue" evidence="2">
    <location>
        <position position="347"/>
    </location>
</feature>
<accession>A0ABP0QBW4</accession>
<proteinExistence type="predicted"/>
<feature type="compositionally biased region" description="Polar residues" evidence="1">
    <location>
        <begin position="324"/>
        <end position="333"/>
    </location>
</feature>
<dbReference type="EMBL" id="CAXAMN010024341">
    <property type="protein sequence ID" value="CAK9085740.1"/>
    <property type="molecule type" value="Genomic_DNA"/>
</dbReference>
<reference evidence="2 3" key="1">
    <citation type="submission" date="2024-02" db="EMBL/GenBank/DDBJ databases">
        <authorList>
            <person name="Chen Y."/>
            <person name="Shah S."/>
            <person name="Dougan E. K."/>
            <person name="Thang M."/>
            <person name="Chan C."/>
        </authorList>
    </citation>
    <scope>NUCLEOTIDE SEQUENCE [LARGE SCALE GENOMIC DNA]</scope>
</reference>
<evidence type="ECO:0000313" key="3">
    <source>
        <dbReference type="Proteomes" id="UP001642484"/>
    </source>
</evidence>
<organism evidence="2 3">
    <name type="scientific">Durusdinium trenchii</name>
    <dbReference type="NCBI Taxonomy" id="1381693"/>
    <lineage>
        <taxon>Eukaryota</taxon>
        <taxon>Sar</taxon>
        <taxon>Alveolata</taxon>
        <taxon>Dinophyceae</taxon>
        <taxon>Suessiales</taxon>
        <taxon>Symbiodiniaceae</taxon>
        <taxon>Durusdinium</taxon>
    </lineage>
</organism>
<name>A0ABP0QBW4_9DINO</name>
<sequence length="347" mass="38899">MAGSVPADIEVGLIGDSSLMVTNGAKKRRKSHFVDQHESLKGKIKLTPYCGGGVKNFIQHLKNSGNYGTLGISYFGNEHPKVAMRSNAQRLRNHQRMWDELFQLLRTKVHRTVFFMGGYADKFSTCTPVYDDNMGMIREWIQQAGFKLETRFEEVAVMSLGDSEHFAISELAKLANMWHHMLFGGEWEGEVAATAMAAASSSEAWPPLPLKALPLPPWEDAGIACKPSEETVAEFQETMCNTMDSGETAPHRRWNRPHQQGRRRWQSKTPAAEDDDEKTPSAENDGKKPSTSQSEWKTQLAENDGKKPSSHSAWKTRWAKNDGKQPSTSQSEWKASWAENDGKKPST</sequence>
<feature type="compositionally biased region" description="Basic residues" evidence="1">
    <location>
        <begin position="251"/>
        <end position="266"/>
    </location>
</feature>
<feature type="compositionally biased region" description="Polar residues" evidence="1">
    <location>
        <begin position="289"/>
        <end position="301"/>
    </location>
</feature>
<protein>
    <recommendedName>
        <fullName evidence="4">Carbohydrate kinase PfkB domain-containing protein</fullName>
    </recommendedName>
</protein>
<feature type="compositionally biased region" description="Basic and acidic residues" evidence="1">
    <location>
        <begin position="278"/>
        <end position="288"/>
    </location>
</feature>
<evidence type="ECO:0008006" key="4">
    <source>
        <dbReference type="Google" id="ProtNLM"/>
    </source>
</evidence>
<comment type="caution">
    <text evidence="2">The sequence shown here is derived from an EMBL/GenBank/DDBJ whole genome shotgun (WGS) entry which is preliminary data.</text>
</comment>
<keyword evidence="3" id="KW-1185">Reference proteome</keyword>
<feature type="region of interest" description="Disordered" evidence="1">
    <location>
        <begin position="243"/>
        <end position="347"/>
    </location>
</feature>